<organism evidence="15 16">
    <name type="scientific">Massilicoli timonensis</name>
    <dbReference type="NCBI Taxonomy" id="2015901"/>
    <lineage>
        <taxon>Bacteria</taxon>
        <taxon>Bacillati</taxon>
        <taxon>Bacillota</taxon>
        <taxon>Erysipelotrichia</taxon>
        <taxon>Erysipelotrichales</taxon>
        <taxon>Erysipelotrichaceae</taxon>
        <taxon>Massilicoli</taxon>
    </lineage>
</organism>
<dbReference type="Gene3D" id="3.40.1190.10">
    <property type="entry name" value="Mur-like, catalytic domain"/>
    <property type="match status" value="1"/>
</dbReference>
<evidence type="ECO:0000256" key="5">
    <source>
        <dbReference type="ARBA" id="ARBA00022840"/>
    </source>
</evidence>
<dbReference type="Proteomes" id="UP001524435">
    <property type="component" value="Unassembled WGS sequence"/>
</dbReference>
<evidence type="ECO:0000256" key="11">
    <source>
        <dbReference type="RuleBase" id="RU004136"/>
    </source>
</evidence>
<dbReference type="InterPro" id="IPR051046">
    <property type="entry name" value="MurCDEF_CellWall_CoF430Synth"/>
</dbReference>
<sequence>MITRSLEAIIRMLDADYIEQGNMNVQIKGVCIDSRKAVAGNLYVPLIGARADGHAFVKEAIQGGVAATLWKRDVPNPPADIPVLIVDDTLDALQRLAKAYREQLSCRIIGITGSNGKTSTKDIAASILSQTYRTYKTLGNQNNEIGVPLTLLALADDAQAAVVEMGIETMDEMDLLSEMVQPDIAIITNIGEAHLVNMGSKENIAIAKCKIVKAMKPKGLLIYNGDQKVLRDAVARLERDDIELATFGIQPGNDLQITALATSMDHISFSINQEAQRYELDMIGAHNACNAAAAMLAGFALGMCDEAIQRGLNHVEKTGLRNEVMQIGEMLVLNDSYKSNPQSVEAALDTFDTIQAPYKIVVLGDMLDLGEEEIMIHYHCGKELAKHAVDEVLTYGELSAFLCQGASNVLSCPCFHFTTHAELIEYLKPYLKKTCAMLIKGSRGMHLDEVVEALKGSK</sequence>
<evidence type="ECO:0000259" key="13">
    <source>
        <dbReference type="Pfam" id="PF02875"/>
    </source>
</evidence>
<feature type="domain" description="Mur ligase N-terminal catalytic" evidence="12">
    <location>
        <begin position="27"/>
        <end position="101"/>
    </location>
</feature>
<evidence type="ECO:0000256" key="7">
    <source>
        <dbReference type="ARBA" id="ARBA00022984"/>
    </source>
</evidence>
<dbReference type="GO" id="GO:0016874">
    <property type="term" value="F:ligase activity"/>
    <property type="evidence" value="ECO:0007669"/>
    <property type="project" value="UniProtKB-KW"/>
</dbReference>
<dbReference type="InterPro" id="IPR004101">
    <property type="entry name" value="Mur_ligase_C"/>
</dbReference>
<dbReference type="Pfam" id="PF02875">
    <property type="entry name" value="Mur_ligase_C"/>
    <property type="match status" value="1"/>
</dbReference>
<evidence type="ECO:0000256" key="8">
    <source>
        <dbReference type="ARBA" id="ARBA00023306"/>
    </source>
</evidence>
<dbReference type="SUPFAM" id="SSF53244">
    <property type="entry name" value="MurD-like peptide ligases, peptide-binding domain"/>
    <property type="match status" value="1"/>
</dbReference>
<keyword evidence="7 10" id="KW-0573">Peptidoglycan synthesis</keyword>
<proteinExistence type="inferred from homology"/>
<dbReference type="InterPro" id="IPR005863">
    <property type="entry name" value="UDP-N-AcMur_synth"/>
</dbReference>
<evidence type="ECO:0000259" key="12">
    <source>
        <dbReference type="Pfam" id="PF01225"/>
    </source>
</evidence>
<dbReference type="Gene3D" id="3.90.190.20">
    <property type="entry name" value="Mur ligase, C-terminal domain"/>
    <property type="match status" value="1"/>
</dbReference>
<comment type="pathway">
    <text evidence="10 11">Cell wall biogenesis; peptidoglycan biosynthesis.</text>
</comment>
<feature type="domain" description="Mur ligase C-terminal" evidence="13">
    <location>
        <begin position="321"/>
        <end position="443"/>
    </location>
</feature>
<protein>
    <recommendedName>
        <fullName evidence="10 11">UDP-N-acetylmuramoyl-tripeptide--D-alanyl-D-alanine ligase</fullName>
        <ecNumber evidence="10 11">6.3.2.10</ecNumber>
    </recommendedName>
    <alternativeName>
        <fullName evidence="10">D-alanyl-D-alanine-adding enzyme</fullName>
    </alternativeName>
</protein>
<dbReference type="InterPro" id="IPR013221">
    <property type="entry name" value="Mur_ligase_cen"/>
</dbReference>
<evidence type="ECO:0000313" key="16">
    <source>
        <dbReference type="Proteomes" id="UP001524435"/>
    </source>
</evidence>
<feature type="binding site" evidence="10">
    <location>
        <begin position="113"/>
        <end position="119"/>
    </location>
    <ligand>
        <name>ATP</name>
        <dbReference type="ChEBI" id="CHEBI:30616"/>
    </ligand>
</feature>
<comment type="function">
    <text evidence="10 11">Involved in cell wall formation. Catalyzes the final step in the synthesis of UDP-N-acetylmuramoyl-pentapeptide, the precursor of murein.</text>
</comment>
<dbReference type="Pfam" id="PF01225">
    <property type="entry name" value="Mur_ligase"/>
    <property type="match status" value="1"/>
</dbReference>
<keyword evidence="8 10" id="KW-0131">Cell cycle</keyword>
<keyword evidence="1 10" id="KW-0963">Cytoplasm</keyword>
<evidence type="ECO:0000313" key="15">
    <source>
        <dbReference type="EMBL" id="MCQ5121104.1"/>
    </source>
</evidence>
<feature type="domain" description="Mur ligase central" evidence="14">
    <location>
        <begin position="111"/>
        <end position="297"/>
    </location>
</feature>
<dbReference type="EMBL" id="JANGCH010000002">
    <property type="protein sequence ID" value="MCQ5121104.1"/>
    <property type="molecule type" value="Genomic_DNA"/>
</dbReference>
<evidence type="ECO:0000256" key="10">
    <source>
        <dbReference type="HAMAP-Rule" id="MF_02019"/>
    </source>
</evidence>
<dbReference type="InterPro" id="IPR036565">
    <property type="entry name" value="Mur-like_cat_sf"/>
</dbReference>
<keyword evidence="2 10" id="KW-0436">Ligase</keyword>
<comment type="similarity">
    <text evidence="10">Belongs to the MurCDEF family. MurF subfamily.</text>
</comment>
<comment type="caution">
    <text evidence="15">The sequence shown here is derived from an EMBL/GenBank/DDBJ whole genome shotgun (WGS) entry which is preliminary data.</text>
</comment>
<dbReference type="SUPFAM" id="SSF53623">
    <property type="entry name" value="MurD-like peptide ligases, catalytic domain"/>
    <property type="match status" value="1"/>
</dbReference>
<dbReference type="Gene3D" id="3.40.1390.10">
    <property type="entry name" value="MurE/MurF, N-terminal domain"/>
    <property type="match status" value="1"/>
</dbReference>
<evidence type="ECO:0000256" key="3">
    <source>
        <dbReference type="ARBA" id="ARBA00022618"/>
    </source>
</evidence>
<dbReference type="InterPro" id="IPR036615">
    <property type="entry name" value="Mur_ligase_C_dom_sf"/>
</dbReference>
<dbReference type="InterPro" id="IPR000713">
    <property type="entry name" value="Mur_ligase_N"/>
</dbReference>
<dbReference type="EC" id="6.3.2.10" evidence="10 11"/>
<keyword evidence="3 10" id="KW-0132">Cell division</keyword>
<dbReference type="NCBIfam" id="TIGR01143">
    <property type="entry name" value="murF"/>
    <property type="match status" value="1"/>
</dbReference>
<name>A0ABT1SIS5_9FIRM</name>
<evidence type="ECO:0000256" key="2">
    <source>
        <dbReference type="ARBA" id="ARBA00022598"/>
    </source>
</evidence>
<dbReference type="HAMAP" id="MF_02019">
    <property type="entry name" value="MurF"/>
    <property type="match status" value="1"/>
</dbReference>
<dbReference type="PANTHER" id="PTHR43024">
    <property type="entry name" value="UDP-N-ACETYLMURAMOYL-TRIPEPTIDE--D-ALANYL-D-ALANINE LIGASE"/>
    <property type="match status" value="1"/>
</dbReference>
<dbReference type="RefSeq" id="WP_256197369.1">
    <property type="nucleotide sequence ID" value="NZ_CANTYB010000103.1"/>
</dbReference>
<keyword evidence="4 10" id="KW-0547">Nucleotide-binding</keyword>
<accession>A0ABT1SIS5</accession>
<dbReference type="SUPFAM" id="SSF63418">
    <property type="entry name" value="MurE/MurF N-terminal domain"/>
    <property type="match status" value="1"/>
</dbReference>
<comment type="subcellular location">
    <subcellularLocation>
        <location evidence="10 11">Cytoplasm</location>
    </subcellularLocation>
</comment>
<dbReference type="PANTHER" id="PTHR43024:SF1">
    <property type="entry name" value="UDP-N-ACETYLMURAMOYL-TRIPEPTIDE--D-ALANYL-D-ALANINE LIGASE"/>
    <property type="match status" value="1"/>
</dbReference>
<reference evidence="15 16" key="1">
    <citation type="submission" date="2022-06" db="EMBL/GenBank/DDBJ databases">
        <title>Isolation of gut microbiota from human fecal samples.</title>
        <authorList>
            <person name="Pamer E.G."/>
            <person name="Barat B."/>
            <person name="Waligurski E."/>
            <person name="Medina S."/>
            <person name="Paddock L."/>
            <person name="Mostad J."/>
        </authorList>
    </citation>
    <scope>NUCLEOTIDE SEQUENCE [LARGE SCALE GENOMIC DNA]</scope>
    <source>
        <strain evidence="15 16">DFI.6.1</strain>
    </source>
</reference>
<dbReference type="InterPro" id="IPR035911">
    <property type="entry name" value="MurE/MurF_N"/>
</dbReference>
<evidence type="ECO:0000256" key="4">
    <source>
        <dbReference type="ARBA" id="ARBA00022741"/>
    </source>
</evidence>
<dbReference type="Pfam" id="PF08245">
    <property type="entry name" value="Mur_ligase_M"/>
    <property type="match status" value="1"/>
</dbReference>
<evidence type="ECO:0000256" key="1">
    <source>
        <dbReference type="ARBA" id="ARBA00022490"/>
    </source>
</evidence>
<keyword evidence="16" id="KW-1185">Reference proteome</keyword>
<keyword evidence="9 10" id="KW-0961">Cell wall biogenesis/degradation</keyword>
<gene>
    <name evidence="10" type="primary">murF</name>
    <name evidence="15" type="ORF">NE663_02360</name>
</gene>
<evidence type="ECO:0000256" key="9">
    <source>
        <dbReference type="ARBA" id="ARBA00023316"/>
    </source>
</evidence>
<comment type="catalytic activity">
    <reaction evidence="10 11">
        <text>D-alanyl-D-alanine + UDP-N-acetyl-alpha-D-muramoyl-L-alanyl-gamma-D-glutamyl-meso-2,6-diaminopimelate + ATP = UDP-N-acetyl-alpha-D-muramoyl-L-alanyl-gamma-D-glutamyl-meso-2,6-diaminopimeloyl-D-alanyl-D-alanine + ADP + phosphate + H(+)</text>
        <dbReference type="Rhea" id="RHEA:28374"/>
        <dbReference type="ChEBI" id="CHEBI:15378"/>
        <dbReference type="ChEBI" id="CHEBI:30616"/>
        <dbReference type="ChEBI" id="CHEBI:43474"/>
        <dbReference type="ChEBI" id="CHEBI:57822"/>
        <dbReference type="ChEBI" id="CHEBI:61386"/>
        <dbReference type="ChEBI" id="CHEBI:83905"/>
        <dbReference type="ChEBI" id="CHEBI:456216"/>
        <dbReference type="EC" id="6.3.2.10"/>
    </reaction>
</comment>
<keyword evidence="5 10" id="KW-0067">ATP-binding</keyword>
<keyword evidence="6 10" id="KW-0133">Cell shape</keyword>
<evidence type="ECO:0000256" key="6">
    <source>
        <dbReference type="ARBA" id="ARBA00022960"/>
    </source>
</evidence>
<evidence type="ECO:0000259" key="14">
    <source>
        <dbReference type="Pfam" id="PF08245"/>
    </source>
</evidence>